<accession>A0A937HGQ6</accession>
<dbReference type="EMBL" id="JADHOK010000004">
    <property type="protein sequence ID" value="MBL6761197.1"/>
    <property type="molecule type" value="Genomic_DNA"/>
</dbReference>
<feature type="domain" description="EVE" evidence="1">
    <location>
        <begin position="2"/>
        <end position="134"/>
    </location>
</feature>
<protein>
    <submittedName>
        <fullName evidence="2">EVE domain-containing protein</fullName>
    </submittedName>
</protein>
<dbReference type="Proteomes" id="UP000785783">
    <property type="component" value="Unassembled WGS sequence"/>
</dbReference>
<dbReference type="SUPFAM" id="SSF88697">
    <property type="entry name" value="PUA domain-like"/>
    <property type="match status" value="1"/>
</dbReference>
<dbReference type="Gene3D" id="3.10.590.10">
    <property type="entry name" value="ph1033 like domains"/>
    <property type="match status" value="1"/>
</dbReference>
<dbReference type="InterPro" id="IPR002740">
    <property type="entry name" value="EVE_domain"/>
</dbReference>
<dbReference type="InterPro" id="IPR047197">
    <property type="entry name" value="THYN1-like_EVE"/>
</dbReference>
<dbReference type="PANTHER" id="PTHR14087:SF7">
    <property type="entry name" value="THYMOCYTE NUCLEAR PROTEIN 1"/>
    <property type="match status" value="1"/>
</dbReference>
<evidence type="ECO:0000259" key="1">
    <source>
        <dbReference type="Pfam" id="PF01878"/>
    </source>
</evidence>
<dbReference type="Pfam" id="PF01878">
    <property type="entry name" value="EVE"/>
    <property type="match status" value="1"/>
</dbReference>
<dbReference type="CDD" id="cd21133">
    <property type="entry name" value="EVE"/>
    <property type="match status" value="1"/>
</dbReference>
<dbReference type="PANTHER" id="PTHR14087">
    <property type="entry name" value="THYMOCYTE NUCLEAR PROTEIN 1"/>
    <property type="match status" value="1"/>
</dbReference>
<evidence type="ECO:0000313" key="3">
    <source>
        <dbReference type="Proteomes" id="UP000785783"/>
    </source>
</evidence>
<dbReference type="InterPro" id="IPR015947">
    <property type="entry name" value="PUA-like_sf"/>
</dbReference>
<name>A0A937HGQ6_9PROT</name>
<comment type="caution">
    <text evidence="2">The sequence shown here is derived from an EMBL/GenBank/DDBJ whole genome shotgun (WGS) entry which is preliminary data.</text>
</comment>
<reference evidence="2" key="1">
    <citation type="submission" date="2020-10" db="EMBL/GenBank/DDBJ databases">
        <title>Microbiome of the Black Sea water column analyzed by genome centric metagenomics.</title>
        <authorList>
            <person name="Cabello-Yeves P.J."/>
            <person name="Callieri C."/>
            <person name="Picazo A."/>
            <person name="Mehrshad M."/>
            <person name="Haro-Moreno J.M."/>
            <person name="Roda-Garcia J."/>
            <person name="Dzembekova N."/>
            <person name="Slabakova V."/>
            <person name="Slabakova N."/>
            <person name="Moncheva S."/>
            <person name="Rodriguez-Valera F."/>
        </authorList>
    </citation>
    <scope>NUCLEOTIDE SEQUENCE</scope>
    <source>
        <strain evidence="2">BS307-5m-G5</strain>
    </source>
</reference>
<organism evidence="2 3">
    <name type="scientific">PS1 clade bacterium</name>
    <dbReference type="NCBI Taxonomy" id="2175152"/>
    <lineage>
        <taxon>Bacteria</taxon>
        <taxon>Pseudomonadati</taxon>
        <taxon>Pseudomonadota</taxon>
        <taxon>Alphaproteobacteria</taxon>
        <taxon>PS1 clade</taxon>
    </lineage>
</organism>
<sequence length="146" mass="16770">MAYWLFKSEPNTWGWQDQLDRKGKGEHWDGVRNFLANKHMKAMKLGDKGFFYHSVNEKRIMGSVEVIKEHYPDHTDSKGRFGMVDIVALETAAHHVTLAEIKADPKLEDMVLVNNSRLSVQPVTAQQWKYVCKLAGLNPNAENPYK</sequence>
<proteinExistence type="predicted"/>
<evidence type="ECO:0000313" key="2">
    <source>
        <dbReference type="EMBL" id="MBL6761197.1"/>
    </source>
</evidence>
<dbReference type="InterPro" id="IPR052181">
    <property type="entry name" value="5hmC_binding"/>
</dbReference>
<dbReference type="AlphaFoldDB" id="A0A937HGQ6"/>
<gene>
    <name evidence="2" type="ORF">ISQ19_00695</name>
</gene>